<accession>A0A401GLQ4</accession>
<reference evidence="3 4" key="1">
    <citation type="journal article" date="2018" name="Sci. Rep.">
        <title>Genome sequence of the cauliflower mushroom Sparassis crispa (Hanabiratake) and its association with beneficial usage.</title>
        <authorList>
            <person name="Kiyama R."/>
            <person name="Furutani Y."/>
            <person name="Kawaguchi K."/>
            <person name="Nakanishi T."/>
        </authorList>
    </citation>
    <scope>NUCLEOTIDE SEQUENCE [LARGE SCALE GENOMIC DNA]</scope>
</reference>
<keyword evidence="2" id="KW-0732">Signal</keyword>
<dbReference type="GeneID" id="38780050"/>
<sequence>MLIILSVVQIPWWQAEEACFCSLCSWSIRGFKIQSKQTIAQHKKRDTQQQAQAAESQPLVSRIGLHTVTTQADVALSEDQTGALDSTTGEIQESTHLLDDSGVTFPSAGDLDSPDSPEGSHCADQSSPAQSVFDDDVIPNDIPDELGAAANDGNPSREDATVNGAESDVHAAGGQDEDANAAGGQDEDAQEHARLLEDDSGLAPAFREQPPVRLAYLDAVLGNVFGSSTVAASEQSLNTYLDVIKLCGCLPTYPKPARSLVTAKWRLGLDVESYFERIAICTVCYKPYTSDEIATLAAPNCTTRRCKGIAYRPYASLIKALCRFALRPNFVKNLIDPTTLRHRPIPTYELMSDIHDAEHYGTLEVGTKRVVNQNGEVSDVEVSEGTRRRLLECDVGLSFTINVDWFGITDNRPHSAGGVYLTINNLHRSVCFLQQNVHLATVIPGPKEPSLEQLNYSLDPLVKEMHLLNTGVIMLMYSRQIPPRIQGGLELHVSDIQAARKVTGSAGHSHKSHPCNICLISHDDINTAAGYSIAHFVLRDDWQQLALGFKSKNAKTKKKQKEILDQSGVRHSVLNECAGFMPVATTALDYMHNFYGIVKEMHNKVLDEGYLLDAAGWRLMEESQNSIIWPSGIGRLPKNLGDNHGLQKADQWCHWVNVQTTVMWICWRDKNDKIPHREPPIPLNAKHEPTFQ</sequence>
<evidence type="ECO:0000313" key="3">
    <source>
        <dbReference type="EMBL" id="GBE83133.1"/>
    </source>
</evidence>
<gene>
    <name evidence="3" type="ORF">SCP_0501800</name>
</gene>
<feature type="compositionally biased region" description="Acidic residues" evidence="1">
    <location>
        <begin position="133"/>
        <end position="144"/>
    </location>
</feature>
<evidence type="ECO:0008006" key="5">
    <source>
        <dbReference type="Google" id="ProtNLM"/>
    </source>
</evidence>
<dbReference type="InParanoid" id="A0A401GLQ4"/>
<dbReference type="Proteomes" id="UP000287166">
    <property type="component" value="Unassembled WGS sequence"/>
</dbReference>
<comment type="caution">
    <text evidence="3">The sequence shown here is derived from an EMBL/GenBank/DDBJ whole genome shotgun (WGS) entry which is preliminary data.</text>
</comment>
<evidence type="ECO:0000256" key="2">
    <source>
        <dbReference type="SAM" id="SignalP"/>
    </source>
</evidence>
<feature type="region of interest" description="Disordered" evidence="1">
    <location>
        <begin position="100"/>
        <end position="191"/>
    </location>
</feature>
<organism evidence="3 4">
    <name type="scientific">Sparassis crispa</name>
    <dbReference type="NCBI Taxonomy" id="139825"/>
    <lineage>
        <taxon>Eukaryota</taxon>
        <taxon>Fungi</taxon>
        <taxon>Dikarya</taxon>
        <taxon>Basidiomycota</taxon>
        <taxon>Agaricomycotina</taxon>
        <taxon>Agaricomycetes</taxon>
        <taxon>Polyporales</taxon>
        <taxon>Sparassidaceae</taxon>
        <taxon>Sparassis</taxon>
    </lineage>
</organism>
<keyword evidence="4" id="KW-1185">Reference proteome</keyword>
<dbReference type="PANTHER" id="PTHR46579:SF1">
    <property type="entry name" value="F5_8 TYPE C DOMAIN-CONTAINING PROTEIN"/>
    <property type="match status" value="1"/>
</dbReference>
<dbReference type="STRING" id="139825.A0A401GLQ4"/>
<evidence type="ECO:0000256" key="1">
    <source>
        <dbReference type="SAM" id="MobiDB-lite"/>
    </source>
</evidence>
<dbReference type="RefSeq" id="XP_027614046.1">
    <property type="nucleotide sequence ID" value="XM_027758245.1"/>
</dbReference>
<evidence type="ECO:0000313" key="4">
    <source>
        <dbReference type="Proteomes" id="UP000287166"/>
    </source>
</evidence>
<proteinExistence type="predicted"/>
<feature type="chain" id="PRO_5019344714" description="CxC5 like cysteine cluster associated with KDZ domain-containing protein" evidence="2">
    <location>
        <begin position="16"/>
        <end position="692"/>
    </location>
</feature>
<name>A0A401GLQ4_9APHY</name>
<dbReference type="PANTHER" id="PTHR46579">
    <property type="entry name" value="F5/8 TYPE C DOMAIN-CONTAINING PROTEIN-RELATED"/>
    <property type="match status" value="1"/>
</dbReference>
<dbReference type="OrthoDB" id="3248986at2759"/>
<dbReference type="AlphaFoldDB" id="A0A401GLQ4"/>
<protein>
    <recommendedName>
        <fullName evidence="5">CxC5 like cysteine cluster associated with KDZ domain-containing protein</fullName>
    </recommendedName>
</protein>
<feature type="compositionally biased region" description="Acidic residues" evidence="1">
    <location>
        <begin position="175"/>
        <end position="189"/>
    </location>
</feature>
<feature type="signal peptide" evidence="2">
    <location>
        <begin position="1"/>
        <end position="15"/>
    </location>
</feature>
<dbReference type="EMBL" id="BFAD01000005">
    <property type="protein sequence ID" value="GBE83133.1"/>
    <property type="molecule type" value="Genomic_DNA"/>
</dbReference>